<keyword evidence="3" id="KW-0690">Ribosome biogenesis</keyword>
<sequence length="243" mass="27961">MGALEAYTEHLKLSLPWIETMAITAEKEYPIPDPDDDLKRELAFYTQALDAVSEGKAQVKKAGVAFTRPDDYFAEMVKSDDHMQRIRRELMKESLAIKASEDAKRQRELKKIGKKVQVEKIRERQQQKTKALDQISQLKRKRQNMSMADDDGGSGAYDDLFDVDVEDNVDDVPIKRSMKGKRADSKSKPTRTQRDKKYGFGGPKRNSRSNTFESTHEMREKPKSRIIGKKSKRLGKSRRHQKA</sequence>
<feature type="compositionally biased region" description="Acidic residues" evidence="6">
    <location>
        <begin position="159"/>
        <end position="170"/>
    </location>
</feature>
<evidence type="ECO:0000256" key="6">
    <source>
        <dbReference type="SAM" id="MobiDB-lite"/>
    </source>
</evidence>
<evidence type="ECO:0000256" key="4">
    <source>
        <dbReference type="ARBA" id="ARBA00023054"/>
    </source>
</evidence>
<accession>A0A9W8AWB5</accession>
<evidence type="ECO:0000313" key="8">
    <source>
        <dbReference type="Proteomes" id="UP001151582"/>
    </source>
</evidence>
<name>A0A9W8AWB5_9FUNG</name>
<comment type="subcellular location">
    <subcellularLocation>
        <location evidence="1">Nucleus</location>
        <location evidence="1">Nucleolus</location>
    </subcellularLocation>
</comment>
<feature type="compositionally biased region" description="Basic and acidic residues" evidence="6">
    <location>
        <begin position="214"/>
        <end position="223"/>
    </location>
</feature>
<dbReference type="GO" id="GO:0005730">
    <property type="term" value="C:nucleolus"/>
    <property type="evidence" value="ECO:0007669"/>
    <property type="project" value="UniProtKB-SubCell"/>
</dbReference>
<keyword evidence="4" id="KW-0175">Coiled coil</keyword>
<evidence type="ECO:0000256" key="3">
    <source>
        <dbReference type="ARBA" id="ARBA00022517"/>
    </source>
</evidence>
<evidence type="ECO:0000256" key="5">
    <source>
        <dbReference type="ARBA" id="ARBA00023242"/>
    </source>
</evidence>
<evidence type="ECO:0000256" key="1">
    <source>
        <dbReference type="ARBA" id="ARBA00004604"/>
    </source>
</evidence>
<feature type="region of interest" description="Disordered" evidence="6">
    <location>
        <begin position="119"/>
        <end position="243"/>
    </location>
</feature>
<dbReference type="GO" id="GO:0034399">
    <property type="term" value="C:nuclear periphery"/>
    <property type="evidence" value="ECO:0007669"/>
    <property type="project" value="TreeGrafter"/>
</dbReference>
<evidence type="ECO:0000256" key="2">
    <source>
        <dbReference type="ARBA" id="ARBA00007336"/>
    </source>
</evidence>
<dbReference type="Proteomes" id="UP001151582">
    <property type="component" value="Unassembled WGS sequence"/>
</dbReference>
<dbReference type="EMBL" id="JANBQB010001176">
    <property type="protein sequence ID" value="KAJ1972018.1"/>
    <property type="molecule type" value="Genomic_DNA"/>
</dbReference>
<gene>
    <name evidence="7" type="primary">ebp2</name>
    <name evidence="7" type="ORF">H4R34_005548</name>
</gene>
<dbReference type="OrthoDB" id="443772at2759"/>
<evidence type="ECO:0000313" key="7">
    <source>
        <dbReference type="EMBL" id="KAJ1972018.1"/>
    </source>
</evidence>
<comment type="similarity">
    <text evidence="2">Belongs to the EBP2 family.</text>
</comment>
<comment type="caution">
    <text evidence="7">The sequence shown here is derived from an EMBL/GenBank/DDBJ whole genome shotgun (WGS) entry which is preliminary data.</text>
</comment>
<dbReference type="GO" id="GO:0030687">
    <property type="term" value="C:preribosome, large subunit precursor"/>
    <property type="evidence" value="ECO:0007669"/>
    <property type="project" value="TreeGrafter"/>
</dbReference>
<keyword evidence="8" id="KW-1185">Reference proteome</keyword>
<protein>
    <submittedName>
        <fullName evidence="7">rRNA processing protein</fullName>
    </submittedName>
</protein>
<keyword evidence="5" id="KW-0539">Nucleus</keyword>
<dbReference type="GO" id="GO:0042273">
    <property type="term" value="P:ribosomal large subunit biogenesis"/>
    <property type="evidence" value="ECO:0007669"/>
    <property type="project" value="TreeGrafter"/>
</dbReference>
<feature type="compositionally biased region" description="Basic residues" evidence="6">
    <location>
        <begin position="224"/>
        <end position="243"/>
    </location>
</feature>
<dbReference type="PANTHER" id="PTHR13028">
    <property type="entry name" value="RRNA PROCESSING PROTEIN EBNA1-BINDING PROTEIN-RELATED"/>
    <property type="match status" value="1"/>
</dbReference>
<dbReference type="Pfam" id="PF05890">
    <property type="entry name" value="Ebp2"/>
    <property type="match status" value="1"/>
</dbReference>
<dbReference type="GO" id="GO:0006364">
    <property type="term" value="P:rRNA processing"/>
    <property type="evidence" value="ECO:0007669"/>
    <property type="project" value="TreeGrafter"/>
</dbReference>
<feature type="compositionally biased region" description="Basic and acidic residues" evidence="6">
    <location>
        <begin position="181"/>
        <end position="198"/>
    </location>
</feature>
<organism evidence="7 8">
    <name type="scientific">Dimargaris verticillata</name>
    <dbReference type="NCBI Taxonomy" id="2761393"/>
    <lineage>
        <taxon>Eukaryota</taxon>
        <taxon>Fungi</taxon>
        <taxon>Fungi incertae sedis</taxon>
        <taxon>Zoopagomycota</taxon>
        <taxon>Kickxellomycotina</taxon>
        <taxon>Dimargaritomycetes</taxon>
        <taxon>Dimargaritales</taxon>
        <taxon>Dimargaritaceae</taxon>
        <taxon>Dimargaris</taxon>
    </lineage>
</organism>
<dbReference type="InterPro" id="IPR008610">
    <property type="entry name" value="Ebp2"/>
</dbReference>
<reference evidence="7" key="1">
    <citation type="submission" date="2022-07" db="EMBL/GenBank/DDBJ databases">
        <title>Phylogenomic reconstructions and comparative analyses of Kickxellomycotina fungi.</title>
        <authorList>
            <person name="Reynolds N.K."/>
            <person name="Stajich J.E."/>
            <person name="Barry K."/>
            <person name="Grigoriev I.V."/>
            <person name="Crous P."/>
            <person name="Smith M.E."/>
        </authorList>
    </citation>
    <scope>NUCLEOTIDE SEQUENCE</scope>
    <source>
        <strain evidence="7">RSA 567</strain>
    </source>
</reference>
<proteinExistence type="inferred from homology"/>
<dbReference type="PANTHER" id="PTHR13028:SF0">
    <property type="entry name" value="RRNA-PROCESSING PROTEIN EBP2-RELATED"/>
    <property type="match status" value="1"/>
</dbReference>
<dbReference type="AlphaFoldDB" id="A0A9W8AWB5"/>